<dbReference type="OMA" id="PSHNANI"/>
<sequence>MGEAIKPGRPYLLELHLSPASEMRGAALVLFALLTRALYPHHASALLGKTPNDGNLVAKTANFVEVDKRFGFIEHGYIQSNTEKYGWCFLAERCKALHSVETLNGNKVFLQGVCSEYQCLSLSVCESQNWQALSSHLTSKHVKVIKRLHMVSHISSCDCLTVLQRNMRSNNLRLVAWHRLQKHGSNQWNRAVNEFNAQRHSMTRTNCMTLSSASMFLSGGRWICFIIKLWPMTEAWILLPSLNEKTKTLNGEHGVLTSEMPHLAKLLLTLRLLDRFYTSLSLPSAWVSAALLHGCTLTHKNHVTGRIYTVIKESRERCDYACALCMDFLTLENTFLILKHLLIKQADKSQTTGSCLNTNLSTYKTTRCQKDVTEDISHVKSSGRKMGLLLTALTLFLLCRTTSILFIISQRRHTPSHNANIKLRFSLLFTVTWCSPSPLTVTLPPSRCFCKVRHTIFGITFILCISCTLGKTIVVLMAFRATLPTCNVMKWFEPPQQRLSVLALMLFQAYTCVLSLIVNFLPFTMKINHISENLGEGSGLAINFCPGIDLFRSQTVVFFFIGLLARKTSMTVVCYLSLNILMFICMIVWNLFIKAGVQQCILKITLHNCIQLLYLYRSVRSEL</sequence>
<keyword evidence="2 5" id="KW-0812">Transmembrane</keyword>
<dbReference type="AlphaFoldDB" id="A0A8T2LMK1"/>
<dbReference type="GO" id="GO:0005886">
    <property type="term" value="C:plasma membrane"/>
    <property type="evidence" value="ECO:0007669"/>
    <property type="project" value="TreeGrafter"/>
</dbReference>
<evidence type="ECO:0000256" key="4">
    <source>
        <dbReference type="ARBA" id="ARBA00023136"/>
    </source>
</evidence>
<dbReference type="PROSITE" id="PS50259">
    <property type="entry name" value="G_PROTEIN_RECEP_F3_4"/>
    <property type="match status" value="1"/>
</dbReference>
<comment type="subcellular location">
    <subcellularLocation>
        <location evidence="1">Membrane</location>
        <topology evidence="1">Multi-pass membrane protein</topology>
    </subcellularLocation>
</comment>
<evidence type="ECO:0000256" key="5">
    <source>
        <dbReference type="SAM" id="Phobius"/>
    </source>
</evidence>
<dbReference type="InterPro" id="IPR017978">
    <property type="entry name" value="GPCR_3_C"/>
</dbReference>
<evidence type="ECO:0000313" key="7">
    <source>
        <dbReference type="EMBL" id="KAG9273388.1"/>
    </source>
</evidence>
<evidence type="ECO:0000256" key="2">
    <source>
        <dbReference type="ARBA" id="ARBA00022692"/>
    </source>
</evidence>
<gene>
    <name evidence="7" type="ORF">AMEX_G12516</name>
</gene>
<evidence type="ECO:0000256" key="3">
    <source>
        <dbReference type="ARBA" id="ARBA00022989"/>
    </source>
</evidence>
<dbReference type="Pfam" id="PF00003">
    <property type="entry name" value="7tm_3"/>
    <property type="match status" value="1"/>
</dbReference>
<feature type="transmembrane region" description="Helical" evidence="5">
    <location>
        <begin position="455"/>
        <end position="479"/>
    </location>
</feature>
<keyword evidence="4 5" id="KW-0472">Membrane</keyword>
<feature type="transmembrane region" description="Helical" evidence="5">
    <location>
        <begin position="572"/>
        <end position="592"/>
    </location>
</feature>
<protein>
    <recommendedName>
        <fullName evidence="6">G-protein coupled receptors family 3 profile domain-containing protein</fullName>
    </recommendedName>
</protein>
<name>A0A8T2LMK1_ASTMX</name>
<dbReference type="PANTHER" id="PTHR24061:SF528">
    <property type="entry name" value="C-FAMILY ODORANT RECEPTOR OLFCD2-RELATED"/>
    <property type="match status" value="1"/>
</dbReference>
<organism evidence="7 8">
    <name type="scientific">Astyanax mexicanus</name>
    <name type="common">Blind cave fish</name>
    <name type="synonym">Astyanax fasciatus mexicanus</name>
    <dbReference type="NCBI Taxonomy" id="7994"/>
    <lineage>
        <taxon>Eukaryota</taxon>
        <taxon>Metazoa</taxon>
        <taxon>Chordata</taxon>
        <taxon>Craniata</taxon>
        <taxon>Vertebrata</taxon>
        <taxon>Euteleostomi</taxon>
        <taxon>Actinopterygii</taxon>
        <taxon>Neopterygii</taxon>
        <taxon>Teleostei</taxon>
        <taxon>Ostariophysi</taxon>
        <taxon>Characiformes</taxon>
        <taxon>Characoidei</taxon>
        <taxon>Acestrorhamphidae</taxon>
        <taxon>Acestrorhamphinae</taxon>
        <taxon>Astyanax</taxon>
    </lineage>
</organism>
<proteinExistence type="predicted"/>
<dbReference type="InterPro" id="IPR000068">
    <property type="entry name" value="GPCR_3_Ca_sens_rcpt-rel"/>
</dbReference>
<feature type="domain" description="G-protein coupled receptors family 3 profile" evidence="6">
    <location>
        <begin position="386"/>
        <end position="565"/>
    </location>
</feature>
<dbReference type="PANTHER" id="PTHR24061">
    <property type="entry name" value="CALCIUM-SENSING RECEPTOR-RELATED"/>
    <property type="match status" value="1"/>
</dbReference>
<dbReference type="OrthoDB" id="5984008at2759"/>
<dbReference type="Proteomes" id="UP000752171">
    <property type="component" value="Unassembled WGS sequence"/>
</dbReference>
<comment type="caution">
    <text evidence="7">The sequence shown here is derived from an EMBL/GenBank/DDBJ whole genome shotgun (WGS) entry which is preliminary data.</text>
</comment>
<dbReference type="EMBL" id="JAICCE010000009">
    <property type="protein sequence ID" value="KAG9273388.1"/>
    <property type="molecule type" value="Genomic_DNA"/>
</dbReference>
<dbReference type="GO" id="GO:0004930">
    <property type="term" value="F:G protein-coupled receptor activity"/>
    <property type="evidence" value="ECO:0007669"/>
    <property type="project" value="InterPro"/>
</dbReference>
<reference evidence="7 8" key="1">
    <citation type="submission" date="2021-07" db="EMBL/GenBank/DDBJ databases">
        <authorList>
            <person name="Imarazene B."/>
            <person name="Zahm M."/>
            <person name="Klopp C."/>
            <person name="Cabau C."/>
            <person name="Beille S."/>
            <person name="Jouanno E."/>
            <person name="Castinel A."/>
            <person name="Lluch J."/>
            <person name="Gil L."/>
            <person name="Kuchtly C."/>
            <person name="Lopez Roques C."/>
            <person name="Donnadieu C."/>
            <person name="Parrinello H."/>
            <person name="Journot L."/>
            <person name="Du K."/>
            <person name="Schartl M."/>
            <person name="Retaux S."/>
            <person name="Guiguen Y."/>
        </authorList>
    </citation>
    <scope>NUCLEOTIDE SEQUENCE [LARGE SCALE GENOMIC DNA]</scope>
    <source>
        <strain evidence="7">Pach_M1</strain>
        <tissue evidence="7">Testis</tissue>
    </source>
</reference>
<evidence type="ECO:0000256" key="1">
    <source>
        <dbReference type="ARBA" id="ARBA00004141"/>
    </source>
</evidence>
<feature type="transmembrane region" description="Helical" evidence="5">
    <location>
        <begin position="386"/>
        <end position="409"/>
    </location>
</feature>
<accession>A0A8T2LMK1</accession>
<keyword evidence="3 5" id="KW-1133">Transmembrane helix</keyword>
<evidence type="ECO:0000313" key="8">
    <source>
        <dbReference type="Proteomes" id="UP000752171"/>
    </source>
</evidence>
<feature type="transmembrane region" description="Helical" evidence="5">
    <location>
        <begin position="499"/>
        <end position="521"/>
    </location>
</feature>
<evidence type="ECO:0000259" key="6">
    <source>
        <dbReference type="PROSITE" id="PS50259"/>
    </source>
</evidence>
<dbReference type="KEGG" id="amex:103043427"/>